<accession>A0A9P4HA54</accession>
<feature type="region of interest" description="Disordered" evidence="1">
    <location>
        <begin position="1"/>
        <end position="64"/>
    </location>
</feature>
<reference evidence="2" key="1">
    <citation type="journal article" date="2020" name="Stud. Mycol.">
        <title>101 Dothideomycetes genomes: a test case for predicting lifestyles and emergence of pathogens.</title>
        <authorList>
            <person name="Haridas S."/>
            <person name="Albert R."/>
            <person name="Binder M."/>
            <person name="Bloem J."/>
            <person name="Labutti K."/>
            <person name="Salamov A."/>
            <person name="Andreopoulos B."/>
            <person name="Baker S."/>
            <person name="Barry K."/>
            <person name="Bills G."/>
            <person name="Bluhm B."/>
            <person name="Cannon C."/>
            <person name="Castanera R."/>
            <person name="Culley D."/>
            <person name="Daum C."/>
            <person name="Ezra D."/>
            <person name="Gonzalez J."/>
            <person name="Henrissat B."/>
            <person name="Kuo A."/>
            <person name="Liang C."/>
            <person name="Lipzen A."/>
            <person name="Lutzoni F."/>
            <person name="Magnuson J."/>
            <person name="Mondo S."/>
            <person name="Nolan M."/>
            <person name="Ohm R."/>
            <person name="Pangilinan J."/>
            <person name="Park H.-J."/>
            <person name="Ramirez L."/>
            <person name="Alfaro M."/>
            <person name="Sun H."/>
            <person name="Tritt A."/>
            <person name="Yoshinaga Y."/>
            <person name="Zwiers L.-H."/>
            <person name="Turgeon B."/>
            <person name="Goodwin S."/>
            <person name="Spatafora J."/>
            <person name="Crous P."/>
            <person name="Grigoriev I."/>
        </authorList>
    </citation>
    <scope>NUCLEOTIDE SEQUENCE</scope>
    <source>
        <strain evidence="2">CBS 110217</strain>
    </source>
</reference>
<feature type="compositionally biased region" description="Acidic residues" evidence="1">
    <location>
        <begin position="449"/>
        <end position="469"/>
    </location>
</feature>
<evidence type="ECO:0000256" key="1">
    <source>
        <dbReference type="SAM" id="MobiDB-lite"/>
    </source>
</evidence>
<evidence type="ECO:0000313" key="2">
    <source>
        <dbReference type="EMBL" id="KAF2029692.1"/>
    </source>
</evidence>
<organism evidence="2 3">
    <name type="scientific">Setomelanomma holmii</name>
    <dbReference type="NCBI Taxonomy" id="210430"/>
    <lineage>
        <taxon>Eukaryota</taxon>
        <taxon>Fungi</taxon>
        <taxon>Dikarya</taxon>
        <taxon>Ascomycota</taxon>
        <taxon>Pezizomycotina</taxon>
        <taxon>Dothideomycetes</taxon>
        <taxon>Pleosporomycetidae</taxon>
        <taxon>Pleosporales</taxon>
        <taxon>Pleosporineae</taxon>
        <taxon>Phaeosphaeriaceae</taxon>
        <taxon>Setomelanomma</taxon>
    </lineage>
</organism>
<feature type="region of interest" description="Disordered" evidence="1">
    <location>
        <begin position="445"/>
        <end position="469"/>
    </location>
</feature>
<comment type="caution">
    <text evidence="2">The sequence shown here is derived from an EMBL/GenBank/DDBJ whole genome shotgun (WGS) entry which is preliminary data.</text>
</comment>
<sequence length="520" mass="54135">MSSFTTTTPARDTPPVQPLRAALDMAAARKRDLKDPPPDEGEETSKSTHHIAKPTPTSVPSTISTAITDTPLATTSTFAPTSATGISTSSNSSCPFSTDKFLCGATCIDPATRKCCSDGVTHCKINQDCVTGAGCVEGHDSSSSSGRIAGIVLVTMSSGWIPTSTSTSTSTSGSSMEDASAFDMGSMSTAPSSAVWTSPVMSAVPTTVVRLWHPPQSAGRKWSVPHIFRAMLLLRSVAAFSFPQATAPAIDVIPISDLSNTISHTPRPNGEPVYCAQGLEHCGPELCFQPPSEKCCPDQRNLCNAIEICAVKSKGPLTVWGCAPACVTDGMDSRIRTVSMTSMSDSTTTTTGTSATTVAASASAPASEPTGSGSSRLGVPGLLRSFVLVVQGARALASPSPLGVNCCAGICCPAGEVCVRSSTGLKCWHEAGRYIPRDGEIKTIPVENVEADSLGDESSDPTTENDEDMIDLVEKKGKRGRVGGERRRSETCCSQAAVCFYSPAIAGIRECFGRATRQQG</sequence>
<dbReference type="EMBL" id="ML978198">
    <property type="protein sequence ID" value="KAF2029692.1"/>
    <property type="molecule type" value="Genomic_DNA"/>
</dbReference>
<evidence type="ECO:0000313" key="3">
    <source>
        <dbReference type="Proteomes" id="UP000799777"/>
    </source>
</evidence>
<protein>
    <submittedName>
        <fullName evidence="2">Uncharacterized protein</fullName>
    </submittedName>
</protein>
<keyword evidence="3" id="KW-1185">Reference proteome</keyword>
<gene>
    <name evidence="2" type="ORF">EK21DRAFT_89626</name>
</gene>
<proteinExistence type="predicted"/>
<feature type="compositionally biased region" description="Polar residues" evidence="1">
    <location>
        <begin position="1"/>
        <end position="10"/>
    </location>
</feature>
<feature type="compositionally biased region" description="Low complexity" evidence="1">
    <location>
        <begin position="54"/>
        <end position="64"/>
    </location>
</feature>
<dbReference type="Proteomes" id="UP000799777">
    <property type="component" value="Unassembled WGS sequence"/>
</dbReference>
<feature type="compositionally biased region" description="Basic and acidic residues" evidence="1">
    <location>
        <begin position="27"/>
        <end position="37"/>
    </location>
</feature>
<name>A0A9P4HA54_9PLEO</name>
<dbReference type="OrthoDB" id="3801039at2759"/>
<dbReference type="AlphaFoldDB" id="A0A9P4HA54"/>
<feature type="region of interest" description="Disordered" evidence="1">
    <location>
        <begin position="340"/>
        <end position="375"/>
    </location>
</feature>